<evidence type="ECO:0000313" key="9">
    <source>
        <dbReference type="Proteomes" id="UP001210925"/>
    </source>
</evidence>
<keyword evidence="2" id="KW-0677">Repeat</keyword>
<sequence length="1449" mass="164613">MESSTTTNQESKSKADSLLQQFYSKTAQIIVRSRLSLEPNNSKRNKWFNIELEDYEPLREEMKFWKGQLVATAQAPPLFVDILLDISHLTIAQHLILTNNSTGRKHRIRPEDLMGVDPTGRPIRKRNILLETWQLTFRPEIGEQIPELPLVYKKCIIFFRSLYSFLRLMPSFKLCKRIGKMDSTCKIIYRVGSSRTNSPYDAGLDQLHSSNDMRLGLSESDFENLETPLGVFHLHVTYRLDCDFDIDDSESALDRFTDLEPHFFHVEEISKRRSSLASLQVSERDSITRLGRHSPSTDFGKSRMGSIPKSREGVSIPNRSRWKDTSFGKNSLSSVSPDTQFRIGTAPSRGYQYDQRSLNSPNFVPFTPPTSDPVIPFNNDWLFRFPTELPPFSTPATESESTKFIVNKPEFISESPPFALSKPDSEDLNRSLSIVRRPSYIFPTNSPTQIGATPPHPPLLFTPSSSFRQASLRSRTSPPPLLLRQNYESSHNSPDVEHFLSSIDQARALKITSGTEKVQQSILDGSKGESSVQIENALSKFRILQKDNSAFTKKVDFMISKDDPPSEPPKGAPKQPSSTGLILEKPFHSVWSPNVGETTPVNPKPVSNSWTTRDTRVETFDWREGNKAPFNWNAQSNKPSDIEPFQYGPEQKPFDYPQEEKPFEYPEQKPYNWENKEKPFDWEKKEEYKWNQTEQNFEWNQKKNSDWEKNDSTLSATRTKSKRGRQRSVTSDWQQREPVQLENLSRSESFRDSKYDEDELALGYLEDDTSDLSYSSIYEFIQPILEEVDVPDSDIQMLCKELARDEQEDEGAIELSEKIQMHASMSETIIFQKKVGDIRHGMSSRGPQQSTVDLKKLRNAERKIEEKRKQREFNGEIIPEWNPNVAPSMIVNQAKQNISADSRSKDIKLDDFDIQFAGKKILLNASLLLANGRRYGLVGKNGVGKSTLLRAIGSRELGIPQHIKVLHVEQEIVGDDTPALQSVLKADTERESLLEEEVKLNQKLNKNSTSIEESATITTRLKYIYGRLEELESDTAESRASAILSGLGFTVAQQSAATKTFSGGWKMRLALARAIFCKPDLLLADEVTNYLDFPAVVWLEKCFENWEGTILVVSHDRSFLDTVATDILHLQNNQLDAYRGNFSYFVSTRAEKRRNLIREYESQLQYRQHLQDFIDRWRYNAKRAALAQSKIKILEKLPPLVEPPKDDMEGLGEGQDGLYFRFPDPEKLSPPILQMDEVTFGYTKERTILKGVSFDVQMDSKIAIVGPNGAGKSTLIHLLTGENPPSSGICHRHGRLRLALFSQHHVDQLVLANSSVQFLQGKFPGMVEEEYRKILGRFGLTGMTAMQPIGTLSGGQKSRVVFAWMSMMNPHVIVLDEPTSHLDMDSIDALSNALKEFRGGIAIVSHDQRFLDSVCKEVWICNGGTLTKFGGKDGDPRGVVEQYKASLVG</sequence>
<feature type="domain" description="ABC transporter" evidence="7">
    <location>
        <begin position="907"/>
        <end position="1157"/>
    </location>
</feature>
<dbReference type="EMBL" id="JADGKB010000156">
    <property type="protein sequence ID" value="KAJ3252053.1"/>
    <property type="molecule type" value="Genomic_DNA"/>
</dbReference>
<proteinExistence type="inferred from homology"/>
<keyword evidence="5" id="KW-0072">Autophagy</keyword>
<dbReference type="InterPro" id="IPR050611">
    <property type="entry name" value="ABCF"/>
</dbReference>
<evidence type="ECO:0000256" key="3">
    <source>
        <dbReference type="ARBA" id="ARBA00022741"/>
    </source>
</evidence>
<evidence type="ECO:0000313" key="8">
    <source>
        <dbReference type="EMBL" id="KAJ3252053.1"/>
    </source>
</evidence>
<dbReference type="InterPro" id="IPR036570">
    <property type="entry name" value="HORMA_dom_sf"/>
</dbReference>
<dbReference type="CDD" id="cd03221">
    <property type="entry name" value="ABCF_EF-3"/>
    <property type="match status" value="2"/>
</dbReference>
<dbReference type="GO" id="GO:0005524">
    <property type="term" value="F:ATP binding"/>
    <property type="evidence" value="ECO:0007669"/>
    <property type="project" value="UniProtKB-KW"/>
</dbReference>
<gene>
    <name evidence="8" type="ORF">HK103_001855</name>
</gene>
<keyword evidence="9" id="KW-1185">Reference proteome</keyword>
<comment type="similarity">
    <text evidence="1 5">Belongs to the ATG13 family. Fungi subfamily.</text>
</comment>
<feature type="domain" description="ABC transporter" evidence="7">
    <location>
        <begin position="1233"/>
        <end position="1448"/>
    </location>
</feature>
<dbReference type="InterPro" id="IPR003593">
    <property type="entry name" value="AAA+_ATPase"/>
</dbReference>
<dbReference type="InterPro" id="IPR017871">
    <property type="entry name" value="ABC_transporter-like_CS"/>
</dbReference>
<evidence type="ECO:0000259" key="7">
    <source>
        <dbReference type="PROSITE" id="PS50893"/>
    </source>
</evidence>
<keyword evidence="3" id="KW-0547">Nucleotide-binding</keyword>
<feature type="region of interest" description="Disordered" evidence="6">
    <location>
        <begin position="290"/>
        <end position="343"/>
    </location>
</feature>
<dbReference type="InterPro" id="IPR003439">
    <property type="entry name" value="ABC_transporter-like_ATP-bd"/>
</dbReference>
<dbReference type="GO" id="GO:0006914">
    <property type="term" value="P:autophagy"/>
    <property type="evidence" value="ECO:0007669"/>
    <property type="project" value="UniProtKB-KW"/>
</dbReference>
<feature type="region of interest" description="Disordered" evidence="6">
    <location>
        <begin position="559"/>
        <end position="580"/>
    </location>
</feature>
<dbReference type="InterPro" id="IPR027417">
    <property type="entry name" value="P-loop_NTPase"/>
</dbReference>
<dbReference type="Pfam" id="PF10033">
    <property type="entry name" value="ATG13"/>
    <property type="match status" value="1"/>
</dbReference>
<feature type="region of interest" description="Disordered" evidence="6">
    <location>
        <begin position="445"/>
        <end position="495"/>
    </location>
</feature>
<protein>
    <recommendedName>
        <fullName evidence="5">Autophagy-related protein 13</fullName>
    </recommendedName>
</protein>
<feature type="region of interest" description="Disordered" evidence="6">
    <location>
        <begin position="700"/>
        <end position="752"/>
    </location>
</feature>
<dbReference type="Pfam" id="PF00005">
    <property type="entry name" value="ABC_tran"/>
    <property type="match status" value="2"/>
</dbReference>
<dbReference type="GO" id="GO:1990316">
    <property type="term" value="C:Atg1/ULK1 kinase complex"/>
    <property type="evidence" value="ECO:0007669"/>
    <property type="project" value="InterPro"/>
</dbReference>
<dbReference type="PROSITE" id="PS50893">
    <property type="entry name" value="ABC_TRANSPORTER_2"/>
    <property type="match status" value="2"/>
</dbReference>
<dbReference type="SUPFAM" id="SSF52540">
    <property type="entry name" value="P-loop containing nucleoside triphosphate hydrolases"/>
    <property type="match status" value="2"/>
</dbReference>
<dbReference type="Proteomes" id="UP001210925">
    <property type="component" value="Unassembled WGS sequence"/>
</dbReference>
<dbReference type="SMART" id="SM00382">
    <property type="entry name" value="AAA"/>
    <property type="match status" value="2"/>
</dbReference>
<dbReference type="Gene3D" id="3.30.900.10">
    <property type="entry name" value="HORMA domain"/>
    <property type="match status" value="1"/>
</dbReference>
<evidence type="ECO:0000256" key="2">
    <source>
        <dbReference type="ARBA" id="ARBA00022737"/>
    </source>
</evidence>
<accession>A0AAD5UDQ1</accession>
<dbReference type="GO" id="GO:0016887">
    <property type="term" value="F:ATP hydrolysis activity"/>
    <property type="evidence" value="ECO:0007669"/>
    <property type="project" value="InterPro"/>
</dbReference>
<dbReference type="InterPro" id="IPR032781">
    <property type="entry name" value="ABC_tran_Xtn"/>
</dbReference>
<keyword evidence="4" id="KW-0067">ATP-binding</keyword>
<reference evidence="8" key="1">
    <citation type="submission" date="2020-05" db="EMBL/GenBank/DDBJ databases">
        <title>Phylogenomic resolution of chytrid fungi.</title>
        <authorList>
            <person name="Stajich J.E."/>
            <person name="Amses K."/>
            <person name="Simmons R."/>
            <person name="Seto K."/>
            <person name="Myers J."/>
            <person name="Bonds A."/>
            <person name="Quandt C.A."/>
            <person name="Barry K."/>
            <person name="Liu P."/>
            <person name="Grigoriev I."/>
            <person name="Longcore J.E."/>
            <person name="James T.Y."/>
        </authorList>
    </citation>
    <scope>NUCLEOTIDE SEQUENCE</scope>
    <source>
        <strain evidence="8">PLAUS21</strain>
    </source>
</reference>
<evidence type="ECO:0000256" key="4">
    <source>
        <dbReference type="ARBA" id="ARBA00022840"/>
    </source>
</evidence>
<dbReference type="Pfam" id="PF12848">
    <property type="entry name" value="ABC_tran_Xtn"/>
    <property type="match status" value="1"/>
</dbReference>
<evidence type="ECO:0000256" key="5">
    <source>
        <dbReference type="RuleBase" id="RU361214"/>
    </source>
</evidence>
<evidence type="ECO:0000256" key="6">
    <source>
        <dbReference type="SAM" id="MobiDB-lite"/>
    </source>
</evidence>
<evidence type="ECO:0000256" key="1">
    <source>
        <dbReference type="ARBA" id="ARBA00005246"/>
    </source>
</evidence>
<comment type="caution">
    <text evidence="8">The sequence shown here is derived from an EMBL/GenBank/DDBJ whole genome shotgun (WGS) entry which is preliminary data.</text>
</comment>
<feature type="compositionally biased region" description="Basic and acidic residues" evidence="6">
    <location>
        <begin position="700"/>
        <end position="711"/>
    </location>
</feature>
<dbReference type="FunFam" id="3.40.50.300:FF:000104">
    <property type="entry name" value="ATP-binding cassette sub-family F member 3"/>
    <property type="match status" value="1"/>
</dbReference>
<dbReference type="PROSITE" id="PS00211">
    <property type="entry name" value="ABC_TRANSPORTER_1"/>
    <property type="match status" value="1"/>
</dbReference>
<dbReference type="FunFam" id="3.40.50.300:FF:000011">
    <property type="entry name" value="Putative ABC transporter ATP-binding component"/>
    <property type="match status" value="1"/>
</dbReference>
<dbReference type="PANTHER" id="PTHR19211:SF117">
    <property type="entry name" value="ATP-BINDING CASSETTE SUB-FAMILY F MEMBER 3"/>
    <property type="match status" value="1"/>
</dbReference>
<feature type="compositionally biased region" description="Polar residues" evidence="6">
    <location>
        <begin position="327"/>
        <end position="339"/>
    </location>
</feature>
<organism evidence="8 9">
    <name type="scientific">Boothiomyces macroporosus</name>
    <dbReference type="NCBI Taxonomy" id="261099"/>
    <lineage>
        <taxon>Eukaryota</taxon>
        <taxon>Fungi</taxon>
        <taxon>Fungi incertae sedis</taxon>
        <taxon>Chytridiomycota</taxon>
        <taxon>Chytridiomycota incertae sedis</taxon>
        <taxon>Chytridiomycetes</taxon>
        <taxon>Rhizophydiales</taxon>
        <taxon>Terramycetaceae</taxon>
        <taxon>Boothiomyces</taxon>
    </lineage>
</organism>
<dbReference type="Gene3D" id="3.40.50.300">
    <property type="entry name" value="P-loop containing nucleotide triphosphate hydrolases"/>
    <property type="match status" value="2"/>
</dbReference>
<dbReference type="InterPro" id="IPR018731">
    <property type="entry name" value="Atg13_N"/>
</dbReference>
<name>A0AAD5UDQ1_9FUNG</name>
<dbReference type="PANTHER" id="PTHR19211">
    <property type="entry name" value="ATP-BINDING TRANSPORT PROTEIN-RELATED"/>
    <property type="match status" value="1"/>
</dbReference>